<evidence type="ECO:0000256" key="2">
    <source>
        <dbReference type="PIRNR" id="PIRNR006221"/>
    </source>
</evidence>
<protein>
    <submittedName>
        <fullName evidence="3">Fructosamine kinase</fullName>
    </submittedName>
</protein>
<dbReference type="OrthoDB" id="5291879at2"/>
<dbReference type="GO" id="GO:0016301">
    <property type="term" value="F:kinase activity"/>
    <property type="evidence" value="ECO:0007669"/>
    <property type="project" value="UniProtKB-UniRule"/>
</dbReference>
<proteinExistence type="inferred from homology"/>
<keyword evidence="4" id="KW-1185">Reference proteome</keyword>
<name>A0A4Q0XZ75_9BACT</name>
<comment type="caution">
    <text evidence="3">The sequence shown here is derived from an EMBL/GenBank/DDBJ whole genome shotgun (WGS) entry which is preliminary data.</text>
</comment>
<dbReference type="AlphaFoldDB" id="A0A4Q0XZ75"/>
<organism evidence="3 4">
    <name type="scientific">Halarcobacter anaerophilus</name>
    <dbReference type="NCBI Taxonomy" id="877500"/>
    <lineage>
        <taxon>Bacteria</taxon>
        <taxon>Pseudomonadati</taxon>
        <taxon>Campylobacterota</taxon>
        <taxon>Epsilonproteobacteria</taxon>
        <taxon>Campylobacterales</taxon>
        <taxon>Arcobacteraceae</taxon>
        <taxon>Halarcobacter</taxon>
    </lineage>
</organism>
<dbReference type="Proteomes" id="UP000290191">
    <property type="component" value="Unassembled WGS sequence"/>
</dbReference>
<comment type="similarity">
    <text evidence="1 2">Belongs to the fructosamine kinase family.</text>
</comment>
<dbReference type="InterPro" id="IPR011009">
    <property type="entry name" value="Kinase-like_dom_sf"/>
</dbReference>
<dbReference type="RefSeq" id="WP_129082984.1">
    <property type="nucleotide sequence ID" value="NZ_CP041070.1"/>
</dbReference>
<dbReference type="SUPFAM" id="SSF56112">
    <property type="entry name" value="Protein kinase-like (PK-like)"/>
    <property type="match status" value="1"/>
</dbReference>
<keyword evidence="2 3" id="KW-0418">Kinase</keyword>
<accession>A0A4Q0XZ75</accession>
<reference evidence="3 4" key="1">
    <citation type="submission" date="2017-10" db="EMBL/GenBank/DDBJ databases">
        <title>Genomics of the genus Arcobacter.</title>
        <authorList>
            <person name="Perez-Cataluna A."/>
            <person name="Figueras M.J."/>
        </authorList>
    </citation>
    <scope>NUCLEOTIDE SEQUENCE [LARGE SCALE GENOMIC DNA]</scope>
    <source>
        <strain evidence="3 4">DSM 24636</strain>
    </source>
</reference>
<keyword evidence="2" id="KW-0808">Transferase</keyword>
<dbReference type="EMBL" id="PDKO01000018">
    <property type="protein sequence ID" value="RXJ61251.1"/>
    <property type="molecule type" value="Genomic_DNA"/>
</dbReference>
<dbReference type="PANTHER" id="PTHR12149">
    <property type="entry name" value="FRUCTOSAMINE 3 KINASE-RELATED PROTEIN"/>
    <property type="match status" value="1"/>
</dbReference>
<dbReference type="PIRSF" id="PIRSF006221">
    <property type="entry name" value="Ketosamine-3-kinase"/>
    <property type="match status" value="1"/>
</dbReference>
<dbReference type="InterPro" id="IPR016477">
    <property type="entry name" value="Fructo-/Ketosamine-3-kinase"/>
</dbReference>
<dbReference type="PANTHER" id="PTHR12149:SF8">
    <property type="entry name" value="PROTEIN-RIBULOSAMINE 3-KINASE"/>
    <property type="match status" value="1"/>
</dbReference>
<gene>
    <name evidence="3" type="ORF">CRV06_14225</name>
</gene>
<evidence type="ECO:0000313" key="3">
    <source>
        <dbReference type="EMBL" id="RXJ61251.1"/>
    </source>
</evidence>
<evidence type="ECO:0000313" key="4">
    <source>
        <dbReference type="Proteomes" id="UP000290191"/>
    </source>
</evidence>
<dbReference type="Pfam" id="PF03881">
    <property type="entry name" value="Fructosamin_kin"/>
    <property type="match status" value="1"/>
</dbReference>
<dbReference type="STRING" id="877500.GCA_000935065_00245"/>
<evidence type="ECO:0000256" key="1">
    <source>
        <dbReference type="ARBA" id="ARBA00009460"/>
    </source>
</evidence>
<sequence length="253" mass="30047">MFEKENFYANDSLLKEAQGLKLLQNCIEKTLECKLKIPKLYYVDKDILKLEKIPYSYASSKQMQEFGKSLANLHKVKYPLYGLDYDNYIGLSTQKNILSSTWGNFFFKFRLLYQVEMIKDEEIKKEFLEQLLKFENTIISFLDENCEYASILHGDLWAGNVLFSKKDIYLIDPAVYYGDKEVDLAMTQMFGGFSELFYSEYFKTVKVSKEYEKKKIIYNLYHYLNHYNIFGSSYLNSCKRYIKAFEKLFVTKV</sequence>
<dbReference type="Gene3D" id="3.90.1200.10">
    <property type="match status" value="1"/>
</dbReference>